<gene>
    <name evidence="2" type="ORF">GCM10012280_29410</name>
</gene>
<evidence type="ECO:0000313" key="2">
    <source>
        <dbReference type="EMBL" id="GGO88482.1"/>
    </source>
</evidence>
<name>A0A918DY96_9ACTN</name>
<evidence type="ECO:0000256" key="1">
    <source>
        <dbReference type="SAM" id="MobiDB-lite"/>
    </source>
</evidence>
<organism evidence="2 3">
    <name type="scientific">Wenjunlia tyrosinilytica</name>
    <dbReference type="NCBI Taxonomy" id="1544741"/>
    <lineage>
        <taxon>Bacteria</taxon>
        <taxon>Bacillati</taxon>
        <taxon>Actinomycetota</taxon>
        <taxon>Actinomycetes</taxon>
        <taxon>Kitasatosporales</taxon>
        <taxon>Streptomycetaceae</taxon>
        <taxon>Wenjunlia</taxon>
    </lineage>
</organism>
<reference evidence="2" key="2">
    <citation type="submission" date="2020-09" db="EMBL/GenBank/DDBJ databases">
        <authorList>
            <person name="Sun Q."/>
            <person name="Zhou Y."/>
        </authorList>
    </citation>
    <scope>NUCLEOTIDE SEQUENCE</scope>
    <source>
        <strain evidence="2">CGMCC 4.7201</strain>
    </source>
</reference>
<reference evidence="2" key="1">
    <citation type="journal article" date="2014" name="Int. J. Syst. Evol. Microbiol.">
        <title>Complete genome sequence of Corynebacterium casei LMG S-19264T (=DSM 44701T), isolated from a smear-ripened cheese.</title>
        <authorList>
            <consortium name="US DOE Joint Genome Institute (JGI-PGF)"/>
            <person name="Walter F."/>
            <person name="Albersmeier A."/>
            <person name="Kalinowski J."/>
            <person name="Ruckert C."/>
        </authorList>
    </citation>
    <scope>NUCLEOTIDE SEQUENCE</scope>
    <source>
        <strain evidence="2">CGMCC 4.7201</strain>
    </source>
</reference>
<accession>A0A918DY96</accession>
<protein>
    <submittedName>
        <fullName evidence="2">Uncharacterized protein</fullName>
    </submittedName>
</protein>
<proteinExistence type="predicted"/>
<dbReference type="Proteomes" id="UP000641932">
    <property type="component" value="Unassembled WGS sequence"/>
</dbReference>
<comment type="caution">
    <text evidence="2">The sequence shown here is derived from an EMBL/GenBank/DDBJ whole genome shotgun (WGS) entry which is preliminary data.</text>
</comment>
<sequence length="89" mass="9696">MRTHMPTSRDDAEALPEPVPFPLRPAAFNVLMATAQSTASTGEVRRKRPPGRRLTGFPGARGGRHPREGGGRRLKRARGTRLAGTVRGR</sequence>
<keyword evidence="3" id="KW-1185">Reference proteome</keyword>
<dbReference type="EMBL" id="BMMS01000011">
    <property type="protein sequence ID" value="GGO88482.1"/>
    <property type="molecule type" value="Genomic_DNA"/>
</dbReference>
<feature type="region of interest" description="Disordered" evidence="1">
    <location>
        <begin position="37"/>
        <end position="89"/>
    </location>
</feature>
<dbReference type="AlphaFoldDB" id="A0A918DY96"/>
<evidence type="ECO:0000313" key="3">
    <source>
        <dbReference type="Proteomes" id="UP000641932"/>
    </source>
</evidence>
<feature type="region of interest" description="Disordered" evidence="1">
    <location>
        <begin position="1"/>
        <end position="20"/>
    </location>
</feature>